<dbReference type="RefSeq" id="WP_344546453.1">
    <property type="nucleotide sequence ID" value="NZ_BAAATD010000010.1"/>
</dbReference>
<evidence type="ECO:0000313" key="2">
    <source>
        <dbReference type="Proteomes" id="UP001501509"/>
    </source>
</evidence>
<accession>A0ABN3QAT8</accession>
<proteinExistence type="predicted"/>
<gene>
    <name evidence="1" type="ORF">GCM10010411_66690</name>
</gene>
<keyword evidence="2" id="KW-1185">Reference proteome</keyword>
<reference evidence="1 2" key="1">
    <citation type="journal article" date="2019" name="Int. J. Syst. Evol. Microbiol.">
        <title>The Global Catalogue of Microorganisms (GCM) 10K type strain sequencing project: providing services to taxonomists for standard genome sequencing and annotation.</title>
        <authorList>
            <consortium name="The Broad Institute Genomics Platform"/>
            <consortium name="The Broad Institute Genome Sequencing Center for Infectious Disease"/>
            <person name="Wu L."/>
            <person name="Ma J."/>
        </authorList>
    </citation>
    <scope>NUCLEOTIDE SEQUENCE [LARGE SCALE GENOMIC DNA]</scope>
    <source>
        <strain evidence="1 2">JCM 6833</strain>
    </source>
</reference>
<dbReference type="Proteomes" id="UP001501509">
    <property type="component" value="Unassembled WGS sequence"/>
</dbReference>
<name>A0ABN3QAT8_9ACTN</name>
<evidence type="ECO:0000313" key="1">
    <source>
        <dbReference type="EMBL" id="GAA2621411.1"/>
    </source>
</evidence>
<protein>
    <submittedName>
        <fullName evidence="1">Uncharacterized protein</fullName>
    </submittedName>
</protein>
<comment type="caution">
    <text evidence="1">The sequence shown here is derived from an EMBL/GenBank/DDBJ whole genome shotgun (WGS) entry which is preliminary data.</text>
</comment>
<dbReference type="EMBL" id="BAAATD010000010">
    <property type="protein sequence ID" value="GAA2621411.1"/>
    <property type="molecule type" value="Genomic_DNA"/>
</dbReference>
<organism evidence="1 2">
    <name type="scientific">Actinomadura fulvescens</name>
    <dbReference type="NCBI Taxonomy" id="46160"/>
    <lineage>
        <taxon>Bacteria</taxon>
        <taxon>Bacillati</taxon>
        <taxon>Actinomycetota</taxon>
        <taxon>Actinomycetes</taxon>
        <taxon>Streptosporangiales</taxon>
        <taxon>Thermomonosporaceae</taxon>
        <taxon>Actinomadura</taxon>
    </lineage>
</organism>
<sequence>MKTLISAARHLRAERRVSFDESRGEVCTSACRTSAAQDRARTAAIAAGPRF</sequence>